<dbReference type="Pfam" id="PF04235">
    <property type="entry name" value="DUF418"/>
    <property type="match status" value="1"/>
</dbReference>
<feature type="transmembrane region" description="Helical" evidence="2">
    <location>
        <begin position="74"/>
        <end position="92"/>
    </location>
</feature>
<name>A0A1W2FVN5_KIBAR</name>
<feature type="transmembrane region" description="Helical" evidence="2">
    <location>
        <begin position="203"/>
        <end position="222"/>
    </location>
</feature>
<evidence type="ECO:0000259" key="3">
    <source>
        <dbReference type="Pfam" id="PF04235"/>
    </source>
</evidence>
<gene>
    <name evidence="5" type="ORF">SAMN05661093_09625</name>
</gene>
<dbReference type="EMBL" id="FWXV01000012">
    <property type="protein sequence ID" value="SMD26047.1"/>
    <property type="molecule type" value="Genomic_DNA"/>
</dbReference>
<dbReference type="InterPro" id="IPR052529">
    <property type="entry name" value="Bact_Transport_Assoc"/>
</dbReference>
<feature type="domain" description="DUF418" evidence="3">
    <location>
        <begin position="304"/>
        <end position="418"/>
    </location>
</feature>
<feature type="transmembrane region" description="Helical" evidence="2">
    <location>
        <begin position="339"/>
        <end position="360"/>
    </location>
</feature>
<evidence type="ECO:0000256" key="1">
    <source>
        <dbReference type="SAM" id="MobiDB-lite"/>
    </source>
</evidence>
<feature type="domain" description="Heparan-alpha-glucosaminide N-acetyltransferase catalytic" evidence="4">
    <location>
        <begin position="30"/>
        <end position="228"/>
    </location>
</feature>
<accession>A0A1W2FVN5</accession>
<evidence type="ECO:0000256" key="2">
    <source>
        <dbReference type="SAM" id="Phobius"/>
    </source>
</evidence>
<dbReference type="InterPro" id="IPR012429">
    <property type="entry name" value="HGSNAT_cat"/>
</dbReference>
<dbReference type="RefSeq" id="WP_200826022.1">
    <property type="nucleotide sequence ID" value="NZ_FWXV01000012.1"/>
</dbReference>
<dbReference type="PANTHER" id="PTHR30590:SF2">
    <property type="entry name" value="INNER MEMBRANE PROTEIN"/>
    <property type="match status" value="1"/>
</dbReference>
<dbReference type="PANTHER" id="PTHR30590">
    <property type="entry name" value="INNER MEMBRANE PROTEIN"/>
    <property type="match status" value="1"/>
</dbReference>
<feature type="transmembrane region" description="Helical" evidence="2">
    <location>
        <begin position="36"/>
        <end position="54"/>
    </location>
</feature>
<proteinExistence type="predicted"/>
<feature type="compositionally biased region" description="Low complexity" evidence="1">
    <location>
        <begin position="10"/>
        <end position="27"/>
    </location>
</feature>
<keyword evidence="2" id="KW-1133">Transmembrane helix</keyword>
<protein>
    <submittedName>
        <fullName evidence="5">Uncharacterized membrane protein YeiB</fullName>
    </submittedName>
</protein>
<evidence type="ECO:0000313" key="6">
    <source>
        <dbReference type="Proteomes" id="UP000192674"/>
    </source>
</evidence>
<feature type="transmembrane region" description="Helical" evidence="2">
    <location>
        <begin position="308"/>
        <end position="330"/>
    </location>
</feature>
<dbReference type="Pfam" id="PF07786">
    <property type="entry name" value="HGSNAT_cat"/>
    <property type="match status" value="1"/>
</dbReference>
<evidence type="ECO:0000259" key="4">
    <source>
        <dbReference type="Pfam" id="PF07786"/>
    </source>
</evidence>
<reference evidence="5 6" key="1">
    <citation type="submission" date="2017-04" db="EMBL/GenBank/DDBJ databases">
        <authorList>
            <person name="Afonso C.L."/>
            <person name="Miller P.J."/>
            <person name="Scott M.A."/>
            <person name="Spackman E."/>
            <person name="Goraichik I."/>
            <person name="Dimitrov K.M."/>
            <person name="Suarez D.L."/>
            <person name="Swayne D.E."/>
        </authorList>
    </citation>
    <scope>NUCLEOTIDE SEQUENCE [LARGE SCALE GENOMIC DNA]</scope>
    <source>
        <strain evidence="5 6">DSM 43828</strain>
    </source>
</reference>
<feature type="transmembrane region" description="Helical" evidence="2">
    <location>
        <begin position="104"/>
        <end position="121"/>
    </location>
</feature>
<keyword evidence="2" id="KW-0812">Transmembrane</keyword>
<feature type="region of interest" description="Disordered" evidence="1">
    <location>
        <begin position="1"/>
        <end position="28"/>
    </location>
</feature>
<sequence length="426" mass="44247">MTKMPPPQDTSTAQETSPSQSQTPAPSMGRLVGVDLARALAVFGMYVVHLGPSAANASGVGAWVRHLAEGRSSALFATLAGFSLMLIAGRLEPKTGVAGRQAKARIAIRAVILLVLGTVMITFYGDVVILASYGLFFLLAMPLLRLNAKTLAIIAAGIAVVGPPLAFGLKSLITEPARAAIKAYDPLAQLGGAGLLDLLLTGFYPAIPWMAFIIAGMALGRLDVSSGAVRRRLAVLGPALAVFAYGTSWLLAQLIDGVREAAEMQSARGPGSGMGSGPKDFGAAGDMMPSNAPGSAWSLLTSGPHSGMPFDIIGCVGVAITVIVLAMVAVDRLPLLRRLAAPMIAVGTMSLTAYVGHFLLSSQMSGASGASGIGVSVGSESQSSWMPVLVFIFGAMVFAWIWSRFFRKGPLEYLLNLATKPAKHIR</sequence>
<feature type="transmembrane region" description="Helical" evidence="2">
    <location>
        <begin position="234"/>
        <end position="255"/>
    </location>
</feature>
<dbReference type="AlphaFoldDB" id="A0A1W2FVN5"/>
<keyword evidence="2" id="KW-0472">Membrane</keyword>
<keyword evidence="6" id="KW-1185">Reference proteome</keyword>
<evidence type="ECO:0000313" key="5">
    <source>
        <dbReference type="EMBL" id="SMD26047.1"/>
    </source>
</evidence>
<dbReference type="Proteomes" id="UP000192674">
    <property type="component" value="Unassembled WGS sequence"/>
</dbReference>
<feature type="transmembrane region" description="Helical" evidence="2">
    <location>
        <begin position="127"/>
        <end position="144"/>
    </location>
</feature>
<organism evidence="5 6">
    <name type="scientific">Kibdelosporangium aridum</name>
    <dbReference type="NCBI Taxonomy" id="2030"/>
    <lineage>
        <taxon>Bacteria</taxon>
        <taxon>Bacillati</taxon>
        <taxon>Actinomycetota</taxon>
        <taxon>Actinomycetes</taxon>
        <taxon>Pseudonocardiales</taxon>
        <taxon>Pseudonocardiaceae</taxon>
        <taxon>Kibdelosporangium</taxon>
    </lineage>
</organism>
<dbReference type="InterPro" id="IPR007349">
    <property type="entry name" value="DUF418"/>
</dbReference>
<feature type="transmembrane region" description="Helical" evidence="2">
    <location>
        <begin position="384"/>
        <end position="402"/>
    </location>
</feature>
<feature type="transmembrane region" description="Helical" evidence="2">
    <location>
        <begin position="151"/>
        <end position="169"/>
    </location>
</feature>